<dbReference type="Gene3D" id="2.60.40.10">
    <property type="entry name" value="Immunoglobulins"/>
    <property type="match status" value="1"/>
</dbReference>
<name>A0A2W1NUJ9_9FLAO</name>
<dbReference type="CDD" id="cd00146">
    <property type="entry name" value="PKD"/>
    <property type="match status" value="1"/>
</dbReference>
<dbReference type="InterPro" id="IPR022409">
    <property type="entry name" value="PKD/Chitinase_dom"/>
</dbReference>
<comment type="caution">
    <text evidence="2">The sequence shown here is derived from an EMBL/GenBank/DDBJ whole genome shotgun (WGS) entry which is preliminary data.</text>
</comment>
<dbReference type="AlphaFoldDB" id="A0A2W1NUJ9"/>
<evidence type="ECO:0000313" key="2">
    <source>
        <dbReference type="EMBL" id="PZE18438.1"/>
    </source>
</evidence>
<accession>A0A2W1NUJ9</accession>
<dbReference type="InterPro" id="IPR000601">
    <property type="entry name" value="PKD_dom"/>
</dbReference>
<sequence length="223" mass="25409">MKSLYLIATLTLTISLTSCKKEDPTALFSTNSELFYIGESVSFTNESDNGLSYYWGFGDGNSSSLKNPSYTYQAVGEYTVTLQTQGAKKTEPKEYSKSISIEERTDILSNTYWKADSVNSLYYNCDGSTSELIFDVDDIFIKFDQDGTALRYNGNYSFKESYTYINDGQLLFTKVGYYIGQLFQFERTETTLKLVYDDRTNCSMDGSNTNIKGTFQTFYYSKK</sequence>
<dbReference type="OrthoDB" id="1491481at2"/>
<organism evidence="2 3">
    <name type="scientific">Putridiphycobacter roseus</name>
    <dbReference type="NCBI Taxonomy" id="2219161"/>
    <lineage>
        <taxon>Bacteria</taxon>
        <taxon>Pseudomonadati</taxon>
        <taxon>Bacteroidota</taxon>
        <taxon>Flavobacteriia</taxon>
        <taxon>Flavobacteriales</taxon>
        <taxon>Crocinitomicaceae</taxon>
        <taxon>Putridiphycobacter</taxon>
    </lineage>
</organism>
<gene>
    <name evidence="2" type="ORF">DNU06_00975</name>
</gene>
<evidence type="ECO:0000313" key="3">
    <source>
        <dbReference type="Proteomes" id="UP000249248"/>
    </source>
</evidence>
<dbReference type="Pfam" id="PF18911">
    <property type="entry name" value="PKD_4"/>
    <property type="match status" value="1"/>
</dbReference>
<reference evidence="2 3" key="1">
    <citation type="submission" date="2018-06" db="EMBL/GenBank/DDBJ databases">
        <title>The draft genome sequence of Crocinitomix sp. SM1701.</title>
        <authorList>
            <person name="Zhang X."/>
        </authorList>
    </citation>
    <scope>NUCLEOTIDE SEQUENCE [LARGE SCALE GENOMIC DNA]</scope>
    <source>
        <strain evidence="2 3">SM1701</strain>
    </source>
</reference>
<dbReference type="SUPFAM" id="SSF49299">
    <property type="entry name" value="PKD domain"/>
    <property type="match status" value="1"/>
</dbReference>
<dbReference type="InterPro" id="IPR035986">
    <property type="entry name" value="PKD_dom_sf"/>
</dbReference>
<dbReference type="InterPro" id="IPR013783">
    <property type="entry name" value="Ig-like_fold"/>
</dbReference>
<feature type="domain" description="PKD" evidence="1">
    <location>
        <begin position="45"/>
        <end position="82"/>
    </location>
</feature>
<dbReference type="RefSeq" id="WP_111061338.1">
    <property type="nucleotide sequence ID" value="NZ_JBHUCU010000007.1"/>
</dbReference>
<proteinExistence type="predicted"/>
<protein>
    <recommendedName>
        <fullName evidence="1">PKD domain-containing protein</fullName>
    </recommendedName>
</protein>
<dbReference type="PROSITE" id="PS50093">
    <property type="entry name" value="PKD"/>
    <property type="match status" value="1"/>
</dbReference>
<dbReference type="SMART" id="SM00089">
    <property type="entry name" value="PKD"/>
    <property type="match status" value="1"/>
</dbReference>
<keyword evidence="3" id="KW-1185">Reference proteome</keyword>
<dbReference type="Proteomes" id="UP000249248">
    <property type="component" value="Unassembled WGS sequence"/>
</dbReference>
<dbReference type="PROSITE" id="PS51257">
    <property type="entry name" value="PROKAR_LIPOPROTEIN"/>
    <property type="match status" value="1"/>
</dbReference>
<evidence type="ECO:0000259" key="1">
    <source>
        <dbReference type="PROSITE" id="PS50093"/>
    </source>
</evidence>
<dbReference type="EMBL" id="QKSB01000001">
    <property type="protein sequence ID" value="PZE18438.1"/>
    <property type="molecule type" value="Genomic_DNA"/>
</dbReference>